<dbReference type="FunFam" id="1.20.1050.10:FF:000007">
    <property type="entry name" value="Glutathione S-transferase 1-1"/>
    <property type="match status" value="1"/>
</dbReference>
<evidence type="ECO:0000256" key="1">
    <source>
        <dbReference type="ARBA" id="ARBA00011738"/>
    </source>
</evidence>
<dbReference type="Gene3D" id="1.20.1050.10">
    <property type="match status" value="1"/>
</dbReference>
<dbReference type="SUPFAM" id="SSF52833">
    <property type="entry name" value="Thioredoxin-like"/>
    <property type="match status" value="1"/>
</dbReference>
<dbReference type="InterPro" id="IPR004045">
    <property type="entry name" value="Glutathione_S-Trfase_N"/>
</dbReference>
<dbReference type="PROSITE" id="PS50404">
    <property type="entry name" value="GST_NTER"/>
    <property type="match status" value="1"/>
</dbReference>
<name>A0A194QG68_PAPXU</name>
<protein>
    <submittedName>
        <fullName evidence="4">Glutathione S-transferase D7</fullName>
    </submittedName>
</protein>
<feature type="domain" description="GST C-terminal" evidence="3">
    <location>
        <begin position="147"/>
        <end position="265"/>
    </location>
</feature>
<dbReference type="CDD" id="cd03177">
    <property type="entry name" value="GST_C_Delta_Epsilon"/>
    <property type="match status" value="1"/>
</dbReference>
<dbReference type="PANTHER" id="PTHR43969:SF2">
    <property type="entry name" value="GLUTATHIONE S TRANSFERASE D11, ISOFORM B"/>
    <property type="match status" value="1"/>
</dbReference>
<dbReference type="AlphaFoldDB" id="A0A194QG68"/>
<evidence type="ECO:0000259" key="2">
    <source>
        <dbReference type="PROSITE" id="PS50404"/>
    </source>
</evidence>
<dbReference type="Pfam" id="PF13417">
    <property type="entry name" value="GST_N_3"/>
    <property type="match status" value="1"/>
</dbReference>
<dbReference type="PANTHER" id="PTHR43969">
    <property type="entry name" value="GLUTATHIONE S TRANSFERASE D10, ISOFORM A-RELATED"/>
    <property type="match status" value="1"/>
</dbReference>
<evidence type="ECO:0000313" key="4">
    <source>
        <dbReference type="EMBL" id="KPJ02441.1"/>
    </source>
</evidence>
<dbReference type="STRING" id="66420.A0A194QG68"/>
<dbReference type="Gene3D" id="3.40.30.10">
    <property type="entry name" value="Glutaredoxin"/>
    <property type="match status" value="1"/>
</dbReference>
<dbReference type="GO" id="GO:0004364">
    <property type="term" value="F:glutathione transferase activity"/>
    <property type="evidence" value="ECO:0007669"/>
    <property type="project" value="TreeGrafter"/>
</dbReference>
<dbReference type="SFLD" id="SFLDG01153">
    <property type="entry name" value="Main.4:_Theta-like"/>
    <property type="match status" value="1"/>
</dbReference>
<dbReference type="InterPro" id="IPR040079">
    <property type="entry name" value="Glutathione_S-Trfase"/>
</dbReference>
<dbReference type="Proteomes" id="UP000053268">
    <property type="component" value="Unassembled WGS sequence"/>
</dbReference>
<keyword evidence="4" id="KW-0808">Transferase</keyword>
<feature type="domain" description="GST N-terminal" evidence="2">
    <location>
        <begin position="60"/>
        <end position="141"/>
    </location>
</feature>
<dbReference type="InterPro" id="IPR004046">
    <property type="entry name" value="GST_C"/>
</dbReference>
<dbReference type="CDD" id="cd03045">
    <property type="entry name" value="GST_N_Delta_Epsilon"/>
    <property type="match status" value="1"/>
</dbReference>
<dbReference type="SUPFAM" id="SSF47616">
    <property type="entry name" value="GST C-terminal domain-like"/>
    <property type="match status" value="1"/>
</dbReference>
<dbReference type="InterPro" id="IPR036249">
    <property type="entry name" value="Thioredoxin-like_sf"/>
</dbReference>
<dbReference type="InterPro" id="IPR010987">
    <property type="entry name" value="Glutathione-S-Trfase_C-like"/>
</dbReference>
<dbReference type="FunFam" id="3.40.30.10:FF:000034">
    <property type="entry name" value="glutathione S-transferase 1"/>
    <property type="match status" value="1"/>
</dbReference>
<sequence length="272" mass="31211">MYLLINVHLSIHPHHHHHQLAICPHRGARSLPQVKVGILLVYNINGSAAARSKRSKMPTQPIKVYYYPVSPPCRAVLLTAKLLGLDVELVLINIMEGEQKKPEFIKMNPQHTVPTIDDNGFILWESRAIMAYLVNAYGADDALYPNDAQQRAIVDQRLYFDFIFLQKSLELYWPMIMGKEYNEEKNEKLKEVVGWLNSMLEGRKFVAGDKLSIADITTAVTMSNLDSFGFDYSSYPNVKSWFERTVKELEPYGYEEINKSNADKLAMMLKKE</sequence>
<dbReference type="PROSITE" id="PS50405">
    <property type="entry name" value="GST_CTER"/>
    <property type="match status" value="1"/>
</dbReference>
<dbReference type="InterPro" id="IPR036282">
    <property type="entry name" value="Glutathione-S-Trfase_C_sf"/>
</dbReference>
<evidence type="ECO:0000259" key="3">
    <source>
        <dbReference type="PROSITE" id="PS50405"/>
    </source>
</evidence>
<dbReference type="GO" id="GO:0006749">
    <property type="term" value="P:glutathione metabolic process"/>
    <property type="evidence" value="ECO:0007669"/>
    <property type="project" value="TreeGrafter"/>
</dbReference>
<dbReference type="EMBL" id="KQ459249">
    <property type="protein sequence ID" value="KPJ02441.1"/>
    <property type="molecule type" value="Genomic_DNA"/>
</dbReference>
<proteinExistence type="predicted"/>
<keyword evidence="5" id="KW-1185">Reference proteome</keyword>
<reference evidence="4 5" key="1">
    <citation type="journal article" date="2015" name="Nat. Commun.">
        <title>Outbred genome sequencing and CRISPR/Cas9 gene editing in butterflies.</title>
        <authorList>
            <person name="Li X."/>
            <person name="Fan D."/>
            <person name="Zhang W."/>
            <person name="Liu G."/>
            <person name="Zhang L."/>
            <person name="Zhao L."/>
            <person name="Fang X."/>
            <person name="Chen L."/>
            <person name="Dong Y."/>
            <person name="Chen Y."/>
            <person name="Ding Y."/>
            <person name="Zhao R."/>
            <person name="Feng M."/>
            <person name="Zhu Y."/>
            <person name="Feng Y."/>
            <person name="Jiang X."/>
            <person name="Zhu D."/>
            <person name="Xiang H."/>
            <person name="Feng X."/>
            <person name="Li S."/>
            <person name="Wang J."/>
            <person name="Zhang G."/>
            <person name="Kronforst M.R."/>
            <person name="Wang W."/>
        </authorList>
    </citation>
    <scope>NUCLEOTIDE SEQUENCE [LARGE SCALE GENOMIC DNA]</scope>
    <source>
        <strain evidence="4">Ya'a_city_454_Px</strain>
        <tissue evidence="4">Whole body</tissue>
    </source>
</reference>
<dbReference type="Pfam" id="PF00043">
    <property type="entry name" value="GST_C"/>
    <property type="match status" value="1"/>
</dbReference>
<organism evidence="4 5">
    <name type="scientific">Papilio xuthus</name>
    <name type="common">Asian swallowtail butterfly</name>
    <dbReference type="NCBI Taxonomy" id="66420"/>
    <lineage>
        <taxon>Eukaryota</taxon>
        <taxon>Metazoa</taxon>
        <taxon>Ecdysozoa</taxon>
        <taxon>Arthropoda</taxon>
        <taxon>Hexapoda</taxon>
        <taxon>Insecta</taxon>
        <taxon>Pterygota</taxon>
        <taxon>Neoptera</taxon>
        <taxon>Endopterygota</taxon>
        <taxon>Lepidoptera</taxon>
        <taxon>Glossata</taxon>
        <taxon>Ditrysia</taxon>
        <taxon>Papilionoidea</taxon>
        <taxon>Papilionidae</taxon>
        <taxon>Papilioninae</taxon>
        <taxon>Papilio</taxon>
    </lineage>
</organism>
<comment type="subunit">
    <text evidence="1">Homodimer.</text>
</comment>
<dbReference type="SFLD" id="SFLDG00358">
    <property type="entry name" value="Main_(cytGST)"/>
    <property type="match status" value="1"/>
</dbReference>
<dbReference type="SFLD" id="SFLDS00019">
    <property type="entry name" value="Glutathione_Transferase_(cytos"/>
    <property type="match status" value="1"/>
</dbReference>
<accession>A0A194QG68</accession>
<evidence type="ECO:0000313" key="5">
    <source>
        <dbReference type="Proteomes" id="UP000053268"/>
    </source>
</evidence>
<gene>
    <name evidence="4" type="ORF">RR46_08238</name>
</gene>